<evidence type="ECO:0008006" key="4">
    <source>
        <dbReference type="Google" id="ProtNLM"/>
    </source>
</evidence>
<dbReference type="Proteomes" id="UP000765509">
    <property type="component" value="Unassembled WGS sequence"/>
</dbReference>
<dbReference type="Gene3D" id="2.40.40.10">
    <property type="entry name" value="RlpA-like domain"/>
    <property type="match status" value="1"/>
</dbReference>
<keyword evidence="1" id="KW-0732">Signal</keyword>
<sequence>MKSLDSESPEKDQQKRNGGGLAFRACIHSRSILIKTNNSSIEQATLSSFYDEDDEMNLFYDDTLVTQRGKSTESQTMQIDLLIPLYRSEAPSGLVFFPLFSASPKVGTAYKNVQGTYWSTSAWVQNCLFQDWRAPPSLPPVAVARNLYLGAGYCGACVEIKAANSQAAPKRGIINTQCVDCPDNALDISPDLWNSVIPKNDNGVRPGKGSIDWKVVPCNFTNNMSLINKDGTSIYWFSMQAAGSNTPVKSLEVRTPNGSSWIATKREEHNYFTLVSGSTLNQSPTADISVTCTNGKSVVAKNVPLNGRRVFTISQNC</sequence>
<gene>
    <name evidence="2" type="ORF">O181_076533</name>
</gene>
<dbReference type="InterPro" id="IPR036749">
    <property type="entry name" value="Expansin_CBD_sf"/>
</dbReference>
<organism evidence="2 3">
    <name type="scientific">Austropuccinia psidii MF-1</name>
    <dbReference type="NCBI Taxonomy" id="1389203"/>
    <lineage>
        <taxon>Eukaryota</taxon>
        <taxon>Fungi</taxon>
        <taxon>Dikarya</taxon>
        <taxon>Basidiomycota</taxon>
        <taxon>Pucciniomycotina</taxon>
        <taxon>Pucciniomycetes</taxon>
        <taxon>Pucciniales</taxon>
        <taxon>Sphaerophragmiaceae</taxon>
        <taxon>Austropuccinia</taxon>
    </lineage>
</organism>
<protein>
    <recommendedName>
        <fullName evidence="4">Expansin-like EG45 domain-containing protein</fullName>
    </recommendedName>
</protein>
<dbReference type="AlphaFoldDB" id="A0A9Q3FF58"/>
<dbReference type="PANTHER" id="PTHR31836:SF21">
    <property type="entry name" value="EXPANSIN-LIKE PROTEIN 7"/>
    <property type="match status" value="1"/>
</dbReference>
<dbReference type="OrthoDB" id="623670at2759"/>
<dbReference type="EMBL" id="AVOT02041469">
    <property type="protein sequence ID" value="MBW0536818.1"/>
    <property type="molecule type" value="Genomic_DNA"/>
</dbReference>
<dbReference type="SUPFAM" id="SSF50685">
    <property type="entry name" value="Barwin-like endoglucanases"/>
    <property type="match status" value="1"/>
</dbReference>
<evidence type="ECO:0000256" key="1">
    <source>
        <dbReference type="ARBA" id="ARBA00022729"/>
    </source>
</evidence>
<dbReference type="Gene3D" id="2.60.40.760">
    <property type="entry name" value="Expansin, cellulose-binding-like domain"/>
    <property type="match status" value="1"/>
</dbReference>
<dbReference type="InterPro" id="IPR051477">
    <property type="entry name" value="Expansin_CellWall"/>
</dbReference>
<accession>A0A9Q3FF58</accession>
<dbReference type="SUPFAM" id="SSF49590">
    <property type="entry name" value="PHL pollen allergen"/>
    <property type="match status" value="1"/>
</dbReference>
<dbReference type="InterPro" id="IPR036908">
    <property type="entry name" value="RlpA-like_sf"/>
</dbReference>
<evidence type="ECO:0000313" key="3">
    <source>
        <dbReference type="Proteomes" id="UP000765509"/>
    </source>
</evidence>
<reference evidence="2" key="1">
    <citation type="submission" date="2021-03" db="EMBL/GenBank/DDBJ databases">
        <title>Draft genome sequence of rust myrtle Austropuccinia psidii MF-1, a brazilian biotype.</title>
        <authorList>
            <person name="Quecine M.C."/>
            <person name="Pachon D.M.R."/>
            <person name="Bonatelli M.L."/>
            <person name="Correr F.H."/>
            <person name="Franceschini L.M."/>
            <person name="Leite T.F."/>
            <person name="Margarido G.R.A."/>
            <person name="Almeida C.A."/>
            <person name="Ferrarezi J.A."/>
            <person name="Labate C.A."/>
        </authorList>
    </citation>
    <scope>NUCLEOTIDE SEQUENCE</scope>
    <source>
        <strain evidence="2">MF-1</strain>
    </source>
</reference>
<comment type="caution">
    <text evidence="2">The sequence shown here is derived from an EMBL/GenBank/DDBJ whole genome shotgun (WGS) entry which is preliminary data.</text>
</comment>
<dbReference type="PANTHER" id="PTHR31836">
    <property type="match status" value="1"/>
</dbReference>
<name>A0A9Q3FF58_9BASI</name>
<evidence type="ECO:0000313" key="2">
    <source>
        <dbReference type="EMBL" id="MBW0536818.1"/>
    </source>
</evidence>
<keyword evidence="3" id="KW-1185">Reference proteome</keyword>
<proteinExistence type="predicted"/>
<dbReference type="CDD" id="cd22271">
    <property type="entry name" value="DPBB_EXP_N-like"/>
    <property type="match status" value="1"/>
</dbReference>